<reference evidence="2 3" key="1">
    <citation type="submission" date="2023-09" db="EMBL/GenBank/DDBJ databases">
        <authorList>
            <person name="Rey-Velasco X."/>
        </authorList>
    </citation>
    <scope>NUCLEOTIDE SEQUENCE [LARGE SCALE GENOMIC DNA]</scope>
    <source>
        <strain evidence="2 3">F158</strain>
    </source>
</reference>
<proteinExistence type="predicted"/>
<dbReference type="EMBL" id="JAVRHL010000003">
    <property type="protein sequence ID" value="MDT0683882.1"/>
    <property type="molecule type" value="Genomic_DNA"/>
</dbReference>
<evidence type="ECO:0000313" key="3">
    <source>
        <dbReference type="Proteomes" id="UP001265259"/>
    </source>
</evidence>
<dbReference type="Gene3D" id="3.20.20.220">
    <property type="match status" value="1"/>
</dbReference>
<organism evidence="2 3">
    <name type="scientific">Tropicimonas omnivorans</name>
    <dbReference type="NCBI Taxonomy" id="3075590"/>
    <lineage>
        <taxon>Bacteria</taxon>
        <taxon>Pseudomonadati</taxon>
        <taxon>Pseudomonadota</taxon>
        <taxon>Alphaproteobacteria</taxon>
        <taxon>Rhodobacterales</taxon>
        <taxon>Roseobacteraceae</taxon>
        <taxon>Tropicimonas</taxon>
    </lineage>
</organism>
<dbReference type="SUPFAM" id="SSF51730">
    <property type="entry name" value="FAD-linked oxidoreductase"/>
    <property type="match status" value="1"/>
</dbReference>
<sequence>MSLLPFAKPRRSALRPGEASTADLLDGFSIEVMPRTAAKVEDFAALLPAGTRVYIAHIDGTPIEDMVATARRLVSEGFEVMPHIPARVAGSHAELADWLARYQGEAGIDSFLVLGGGVTTPHGPFGSVTEMLETGLFDGARRLHIAGHPEGNKDIDGNGGDLIAMEALRQKQAFAAERGIDMAIATQFAFEAAPIVAWSRRLRAEGITLPVHLGIAGPAKLQTMIKFAVACGVGPSLRVLQRRAKDVTKLVMPFEPTTLVADLARARAADPDFAVERLHLFPLGGIDKTTSWAAEHGHRAERRHATGRG</sequence>
<dbReference type="InterPro" id="IPR029041">
    <property type="entry name" value="FAD-linked_oxidoreductase-like"/>
</dbReference>
<name>A0ABU3DJK5_9RHOB</name>
<dbReference type="Proteomes" id="UP001265259">
    <property type="component" value="Unassembled WGS sequence"/>
</dbReference>
<accession>A0ABU3DJK5</accession>
<keyword evidence="3" id="KW-1185">Reference proteome</keyword>
<protein>
    <submittedName>
        <fullName evidence="2">Methylenetetrahydrofolate reductase</fullName>
    </submittedName>
</protein>
<comment type="caution">
    <text evidence="2">The sequence shown here is derived from an EMBL/GenBank/DDBJ whole genome shotgun (WGS) entry which is preliminary data.</text>
</comment>
<keyword evidence="1" id="KW-0560">Oxidoreductase</keyword>
<evidence type="ECO:0000313" key="2">
    <source>
        <dbReference type="EMBL" id="MDT0683882.1"/>
    </source>
</evidence>
<evidence type="ECO:0000256" key="1">
    <source>
        <dbReference type="ARBA" id="ARBA00023002"/>
    </source>
</evidence>
<dbReference type="RefSeq" id="WP_311692833.1">
    <property type="nucleotide sequence ID" value="NZ_JAVRHL010000003.1"/>
</dbReference>
<gene>
    <name evidence="2" type="ORF">RM543_14425</name>
</gene>